<dbReference type="EMBL" id="JAOQJX010000015">
    <property type="protein sequence ID" value="MCU6748022.1"/>
    <property type="molecule type" value="Genomic_DNA"/>
</dbReference>
<accession>A0ABT2TCR3</accession>
<comment type="caution">
    <text evidence="1">The sequence shown here is derived from an EMBL/GenBank/DDBJ whole genome shotgun (WGS) entry which is preliminary data.</text>
</comment>
<gene>
    <name evidence="1" type="ORF">OCV51_10225</name>
</gene>
<evidence type="ECO:0000313" key="2">
    <source>
        <dbReference type="Proteomes" id="UP001652394"/>
    </source>
</evidence>
<dbReference type="Proteomes" id="UP001652394">
    <property type="component" value="Unassembled WGS sequence"/>
</dbReference>
<keyword evidence="2" id="KW-1185">Reference proteome</keyword>
<organism evidence="1 2">
    <name type="scientific">Faecalicatena acetigenes</name>
    <dbReference type="NCBI Taxonomy" id="2981790"/>
    <lineage>
        <taxon>Bacteria</taxon>
        <taxon>Bacillati</taxon>
        <taxon>Bacillota</taxon>
        <taxon>Clostridia</taxon>
        <taxon>Lachnospirales</taxon>
        <taxon>Lachnospiraceae</taxon>
        <taxon>Faecalicatena</taxon>
    </lineage>
</organism>
<sequence>MNEIVKKAMEMMEEAYKDYIPDVNVGEICEMNDIWDGNGDCPQDSYSYQLTDNDWIDYVFEIVEEKENELDTMIKIVNIELI</sequence>
<dbReference type="RefSeq" id="WP_267304128.1">
    <property type="nucleotide sequence ID" value="NZ_JAOQJX010000015.1"/>
</dbReference>
<evidence type="ECO:0000313" key="1">
    <source>
        <dbReference type="EMBL" id="MCU6748022.1"/>
    </source>
</evidence>
<name>A0ABT2TCR3_9FIRM</name>
<protein>
    <submittedName>
        <fullName evidence="1">Uncharacterized protein</fullName>
    </submittedName>
</protein>
<reference evidence="1 2" key="1">
    <citation type="journal article" date="2021" name="ISME Commun">
        <title>Automated analysis of genomic sequences facilitates high-throughput and comprehensive description of bacteria.</title>
        <authorList>
            <person name="Hitch T.C.A."/>
        </authorList>
    </citation>
    <scope>NUCLEOTIDE SEQUENCE [LARGE SCALE GENOMIC DNA]</scope>
    <source>
        <strain evidence="1 2">H2_18</strain>
    </source>
</reference>
<proteinExistence type="predicted"/>